<dbReference type="KEGG" id="sbat:G4Z16_01030"/>
<accession>A0A7T1WQI2</accession>
<organism evidence="2 3">
    <name type="scientific">Streptomyces bathyalis</name>
    <dbReference type="NCBI Taxonomy" id="2710756"/>
    <lineage>
        <taxon>Bacteria</taxon>
        <taxon>Bacillati</taxon>
        <taxon>Actinomycetota</taxon>
        <taxon>Actinomycetes</taxon>
        <taxon>Kitasatosporales</taxon>
        <taxon>Streptomycetaceae</taxon>
        <taxon>Streptomyces</taxon>
    </lineage>
</organism>
<name>A0A7T1WQI2_9ACTN</name>
<gene>
    <name evidence="2" type="ORF">G4Z16_01030</name>
</gene>
<protein>
    <submittedName>
        <fullName evidence="2">Uncharacterized protein</fullName>
    </submittedName>
</protein>
<dbReference type="AlphaFoldDB" id="A0A7T1WQI2"/>
<dbReference type="EMBL" id="CP048882">
    <property type="protein sequence ID" value="QPP05201.1"/>
    <property type="molecule type" value="Genomic_DNA"/>
</dbReference>
<feature type="region of interest" description="Disordered" evidence="1">
    <location>
        <begin position="170"/>
        <end position="191"/>
    </location>
</feature>
<evidence type="ECO:0000313" key="3">
    <source>
        <dbReference type="Proteomes" id="UP000595046"/>
    </source>
</evidence>
<evidence type="ECO:0000256" key="1">
    <source>
        <dbReference type="SAM" id="MobiDB-lite"/>
    </source>
</evidence>
<proteinExistence type="predicted"/>
<keyword evidence="3" id="KW-1185">Reference proteome</keyword>
<reference evidence="3" key="1">
    <citation type="submission" date="2020-02" db="EMBL/GenBank/DDBJ databases">
        <title>Streptomyces sp. ASO4wet.</title>
        <authorList>
            <person name="Risdian C."/>
            <person name="Landwehr W."/>
            <person name="Schupp P."/>
            <person name="Wink J."/>
        </authorList>
    </citation>
    <scope>NUCLEOTIDE SEQUENCE [LARGE SCALE GENOMIC DNA]</scope>
    <source>
        <strain evidence="3">ASO4wet</strain>
    </source>
</reference>
<evidence type="ECO:0000313" key="2">
    <source>
        <dbReference type="EMBL" id="QPP05201.1"/>
    </source>
</evidence>
<sequence>MTAEPMPPMPSDSWRWISYSDPVWGDTAPYEESDAESDYVQACVRHAIDQARRQLGISTIKAASLVEEASKIVFNDIVVESRCQPRRMRWKEIGARLGVARQTAQKRFRAGLSPQRVTQLHRQLEQFRSAYLDRRKAEDLQHREDRALIGEAIHGLTVLRSFGGSAYLGPDNGGHDLPPSHSRTANEVDRSTDGEAVHFVVNGDRWTRLSERPARISDTAMHIEGDRLVRQELAPDEADE</sequence>
<dbReference type="RefSeq" id="WP_197348703.1">
    <property type="nucleotide sequence ID" value="NZ_CP048882.1"/>
</dbReference>
<dbReference type="Proteomes" id="UP000595046">
    <property type="component" value="Chromosome"/>
</dbReference>